<feature type="compositionally biased region" description="Basic and acidic residues" evidence="1">
    <location>
        <begin position="220"/>
        <end position="230"/>
    </location>
</feature>
<organism evidence="2 3">
    <name type="scientific">Cudoniella acicularis</name>
    <dbReference type="NCBI Taxonomy" id="354080"/>
    <lineage>
        <taxon>Eukaryota</taxon>
        <taxon>Fungi</taxon>
        <taxon>Dikarya</taxon>
        <taxon>Ascomycota</taxon>
        <taxon>Pezizomycotina</taxon>
        <taxon>Leotiomycetes</taxon>
        <taxon>Helotiales</taxon>
        <taxon>Tricladiaceae</taxon>
        <taxon>Cudoniella</taxon>
    </lineage>
</organism>
<feature type="compositionally biased region" description="Basic and acidic residues" evidence="1">
    <location>
        <begin position="87"/>
        <end position="99"/>
    </location>
</feature>
<feature type="compositionally biased region" description="Polar residues" evidence="1">
    <location>
        <begin position="175"/>
        <end position="197"/>
    </location>
</feature>
<dbReference type="OrthoDB" id="4522450at2759"/>
<keyword evidence="3" id="KW-1185">Reference proteome</keyword>
<feature type="region of interest" description="Disordered" evidence="1">
    <location>
        <begin position="13"/>
        <end position="230"/>
    </location>
</feature>
<evidence type="ECO:0000256" key="1">
    <source>
        <dbReference type="SAM" id="MobiDB-lite"/>
    </source>
</evidence>
<feature type="compositionally biased region" description="Basic and acidic residues" evidence="1">
    <location>
        <begin position="112"/>
        <end position="174"/>
    </location>
</feature>
<dbReference type="Proteomes" id="UP000566819">
    <property type="component" value="Unassembled WGS sequence"/>
</dbReference>
<feature type="compositionally biased region" description="Low complexity" evidence="1">
    <location>
        <begin position="294"/>
        <end position="303"/>
    </location>
</feature>
<dbReference type="AlphaFoldDB" id="A0A8H4RJG6"/>
<accession>A0A8H4RJG6</accession>
<gene>
    <name evidence="2" type="ORF">G7Y89_g8379</name>
</gene>
<sequence length="541" mass="60112">MSKLDLADAFDAFILGPNRPAQRQTRNNVPGAGSQEQETPVSSPERGSGNDHNESWDSCGVPLEPRVEPRQGADGGGSASNPSQVKTESKVKVKPRQDRGPPGGYAPVQVKTENKAKAESRPPKHENRAALAKKEVKVDSRAAPAKEEVKVNSKEAFARLEREQQERVRRKLNEQDPTNKSTQVKKPQVQASVQPSAPSKKVSEPVKTQETIAKAPTPISKKEVEPVKTETKHNGFSATEFLKKHEKKLKAGLMVGDRPPALIHEMALRAQQAELAAAARNGNQASPARPSQVTQHQTTIETTTTIKAPKPVKKVNWTIEDAEATLRAHTNLKSACAPKPDPSEKKGLSPLQIYPLEKRGNEFYIVMRSAPSTILGVFTSYKQAIEVAEDFVYIHTANPNVKIVDGCQAINLFLPTTAERRTSADGFSEINFQAKEDVLTVKVIPKAYWSRSKIFNRTIYLALDDCNFGLIIIAPFPNPMEAWEACKNHAERVARETCFIPYTPFPWEDEKGNKHWEGTINHQIHHFWTEPFKFNVPVNMD</sequence>
<name>A0A8H4RJG6_9HELO</name>
<evidence type="ECO:0000313" key="2">
    <source>
        <dbReference type="EMBL" id="KAF4629769.1"/>
    </source>
</evidence>
<comment type="caution">
    <text evidence="2">The sequence shown here is derived from an EMBL/GenBank/DDBJ whole genome shotgun (WGS) entry which is preliminary data.</text>
</comment>
<protein>
    <submittedName>
        <fullName evidence="2">Uncharacterized protein</fullName>
    </submittedName>
</protein>
<reference evidence="2 3" key="1">
    <citation type="submission" date="2020-03" db="EMBL/GenBank/DDBJ databases">
        <title>Draft Genome Sequence of Cudoniella acicularis.</title>
        <authorList>
            <person name="Buettner E."/>
            <person name="Kellner H."/>
        </authorList>
    </citation>
    <scope>NUCLEOTIDE SEQUENCE [LARGE SCALE GENOMIC DNA]</scope>
    <source>
        <strain evidence="2 3">DSM 108380</strain>
    </source>
</reference>
<feature type="region of interest" description="Disordered" evidence="1">
    <location>
        <begin position="282"/>
        <end position="303"/>
    </location>
</feature>
<dbReference type="EMBL" id="JAAMPI010000630">
    <property type="protein sequence ID" value="KAF4629769.1"/>
    <property type="molecule type" value="Genomic_DNA"/>
</dbReference>
<proteinExistence type="predicted"/>
<feature type="compositionally biased region" description="Polar residues" evidence="1">
    <location>
        <begin position="21"/>
        <end position="42"/>
    </location>
</feature>
<evidence type="ECO:0000313" key="3">
    <source>
        <dbReference type="Proteomes" id="UP000566819"/>
    </source>
</evidence>